<evidence type="ECO:0000313" key="2">
    <source>
        <dbReference type="EMBL" id="GIP16587.1"/>
    </source>
</evidence>
<keyword evidence="1" id="KW-0732">Signal</keyword>
<evidence type="ECO:0000256" key="1">
    <source>
        <dbReference type="SAM" id="SignalP"/>
    </source>
</evidence>
<feature type="chain" id="PRO_5037249356" evidence="1">
    <location>
        <begin position="28"/>
        <end position="96"/>
    </location>
</feature>
<keyword evidence="3" id="KW-1185">Reference proteome</keyword>
<dbReference type="AlphaFoldDB" id="A0A919YNT1"/>
<gene>
    <name evidence="2" type="ORF">J40TS1_22290</name>
</gene>
<accession>A0A919YNT1</accession>
<proteinExistence type="predicted"/>
<dbReference type="Proteomes" id="UP000683139">
    <property type="component" value="Unassembled WGS sequence"/>
</dbReference>
<feature type="signal peptide" evidence="1">
    <location>
        <begin position="1"/>
        <end position="27"/>
    </location>
</feature>
<reference evidence="2" key="1">
    <citation type="submission" date="2021-03" db="EMBL/GenBank/DDBJ databases">
        <title>Antimicrobial resistance genes in bacteria isolated from Japanese honey, and their potential for conferring macrolide and lincosamide resistance in the American foulbrood pathogen Paenibacillus larvae.</title>
        <authorList>
            <person name="Okamoto M."/>
            <person name="Kumagai M."/>
            <person name="Kanamori H."/>
            <person name="Takamatsu D."/>
        </authorList>
    </citation>
    <scope>NUCLEOTIDE SEQUENCE</scope>
    <source>
        <strain evidence="2">J40TS1</strain>
    </source>
</reference>
<name>A0A919YNT1_9BACL</name>
<dbReference type="RefSeq" id="WP_213514948.1">
    <property type="nucleotide sequence ID" value="NZ_BOSE01000003.1"/>
</dbReference>
<evidence type="ECO:0000313" key="3">
    <source>
        <dbReference type="Proteomes" id="UP000683139"/>
    </source>
</evidence>
<protein>
    <submittedName>
        <fullName evidence="2">Uncharacterized protein</fullName>
    </submittedName>
</protein>
<dbReference type="EMBL" id="BOSE01000003">
    <property type="protein sequence ID" value="GIP16587.1"/>
    <property type="molecule type" value="Genomic_DNA"/>
</dbReference>
<organism evidence="2 3">
    <name type="scientific">Paenibacillus montaniterrae</name>
    <dbReference type="NCBI Taxonomy" id="429341"/>
    <lineage>
        <taxon>Bacteria</taxon>
        <taxon>Bacillati</taxon>
        <taxon>Bacillota</taxon>
        <taxon>Bacilli</taxon>
        <taxon>Bacillales</taxon>
        <taxon>Paenibacillaceae</taxon>
        <taxon>Paenibacillus</taxon>
    </lineage>
</organism>
<comment type="caution">
    <text evidence="2">The sequence shown here is derived from an EMBL/GenBank/DDBJ whole genome shotgun (WGS) entry which is preliminary data.</text>
</comment>
<sequence>MKHFKRYFNILLSIALLTLMFTTPVSAKEKNPVVNEIAGCQSTSNAQSVLESVYSQTFEVTEKQKQALILKAKNDLATLTTITQPHISEGVSLAYD</sequence>